<dbReference type="eggNOG" id="ENOG5031KWH">
    <property type="taxonomic scope" value="Bacteria"/>
</dbReference>
<dbReference type="EMBL" id="CP000507">
    <property type="protein sequence ID" value="ABL98943.1"/>
    <property type="molecule type" value="Genomic_DNA"/>
</dbReference>
<gene>
    <name evidence="2" type="ordered locus">Sama_0735</name>
</gene>
<accession>A1S3I7</accession>
<dbReference type="KEGG" id="saz:Sama_0735"/>
<keyword evidence="1" id="KW-0812">Transmembrane</keyword>
<dbReference type="HOGENOM" id="CLU_107536_0_0_6"/>
<keyword evidence="1" id="KW-0472">Membrane</keyword>
<dbReference type="Proteomes" id="UP000009175">
    <property type="component" value="Chromosome"/>
</dbReference>
<organism evidence="2 3">
    <name type="scientific">Shewanella amazonensis (strain ATCC BAA-1098 / SB2B)</name>
    <dbReference type="NCBI Taxonomy" id="326297"/>
    <lineage>
        <taxon>Bacteria</taxon>
        <taxon>Pseudomonadati</taxon>
        <taxon>Pseudomonadota</taxon>
        <taxon>Gammaproteobacteria</taxon>
        <taxon>Alteromonadales</taxon>
        <taxon>Shewanellaceae</taxon>
        <taxon>Shewanella</taxon>
    </lineage>
</organism>
<dbReference type="STRING" id="326297.Sama_0735"/>
<name>A1S3I7_SHEAM</name>
<sequence length="205" mass="23140">MDIESQSPVAVAPGVQTHAETSRHSLRLDNQELVKTSFWISQVFMIIATVAGVYLAAKEGLSQAIAFDSLMSQQNNYHLRHALYDELADNVQILTAYADKIEKERPFDIKRHHPAVATFVWENMRFSQSTLETPSEILSASRRFHSQSADIIDKLEAKFYGPTYGVKELRLVIASMEQQTLPALKRDYEALGESLRRAGVLEDSK</sequence>
<evidence type="ECO:0000313" key="2">
    <source>
        <dbReference type="EMBL" id="ABL98943.1"/>
    </source>
</evidence>
<evidence type="ECO:0000256" key="1">
    <source>
        <dbReference type="SAM" id="Phobius"/>
    </source>
</evidence>
<keyword evidence="3" id="KW-1185">Reference proteome</keyword>
<proteinExistence type="predicted"/>
<keyword evidence="1" id="KW-1133">Transmembrane helix</keyword>
<dbReference type="RefSeq" id="WP_011758853.1">
    <property type="nucleotide sequence ID" value="NC_008700.1"/>
</dbReference>
<dbReference type="AlphaFoldDB" id="A1S3I7"/>
<protein>
    <submittedName>
        <fullName evidence="2">Uncharacterized protein</fullName>
    </submittedName>
</protein>
<feature type="transmembrane region" description="Helical" evidence="1">
    <location>
        <begin position="38"/>
        <end position="57"/>
    </location>
</feature>
<reference evidence="2 3" key="1">
    <citation type="submission" date="2006-12" db="EMBL/GenBank/DDBJ databases">
        <title>Complete sequence of Shewanella amazonensis SB2B.</title>
        <authorList>
            <consortium name="US DOE Joint Genome Institute"/>
            <person name="Copeland A."/>
            <person name="Lucas S."/>
            <person name="Lapidus A."/>
            <person name="Barry K."/>
            <person name="Detter J.C."/>
            <person name="Glavina del Rio T."/>
            <person name="Hammon N."/>
            <person name="Israni S."/>
            <person name="Dalin E."/>
            <person name="Tice H."/>
            <person name="Pitluck S."/>
            <person name="Munk A.C."/>
            <person name="Brettin T."/>
            <person name="Bruce D."/>
            <person name="Han C."/>
            <person name="Tapia R."/>
            <person name="Gilna P."/>
            <person name="Schmutz J."/>
            <person name="Larimer F."/>
            <person name="Land M."/>
            <person name="Hauser L."/>
            <person name="Kyrpides N."/>
            <person name="Mikhailova N."/>
            <person name="Fredrickson J."/>
            <person name="Richardson P."/>
        </authorList>
    </citation>
    <scope>NUCLEOTIDE SEQUENCE [LARGE SCALE GENOMIC DNA]</scope>
    <source>
        <strain evidence="3">ATCC BAA-1098 / SB2B</strain>
    </source>
</reference>
<evidence type="ECO:0000313" key="3">
    <source>
        <dbReference type="Proteomes" id="UP000009175"/>
    </source>
</evidence>